<dbReference type="NCBIfam" id="TIGR00536">
    <property type="entry name" value="hemK_fam"/>
    <property type="match status" value="1"/>
</dbReference>
<dbReference type="AlphaFoldDB" id="A0A8J7MTC9"/>
<dbReference type="NCBIfam" id="TIGR03534">
    <property type="entry name" value="RF_mod_PrmC"/>
    <property type="match status" value="1"/>
</dbReference>
<evidence type="ECO:0000256" key="5">
    <source>
        <dbReference type="HAMAP-Rule" id="MF_02126"/>
    </source>
</evidence>
<protein>
    <recommendedName>
        <fullName evidence="5">Release factor glutamine methyltransferase</fullName>
        <shortName evidence="5">RF MTase</shortName>
        <ecNumber evidence="5">2.1.1.297</ecNumber>
    </recommendedName>
    <alternativeName>
        <fullName evidence="5">N5-glutamine methyltransferase PrmC</fullName>
    </alternativeName>
    <alternativeName>
        <fullName evidence="5">Protein-(glutamine-N5) MTase PrmC</fullName>
    </alternativeName>
    <alternativeName>
        <fullName evidence="5">Protein-glutamine N-methyltransferase PrmC</fullName>
    </alternativeName>
</protein>
<evidence type="ECO:0000259" key="6">
    <source>
        <dbReference type="Pfam" id="PF05175"/>
    </source>
</evidence>
<dbReference type="Pfam" id="PF05175">
    <property type="entry name" value="MTS"/>
    <property type="match status" value="1"/>
</dbReference>
<organism evidence="8 9">
    <name type="scientific">Fuscibacter oryzae</name>
    <dbReference type="NCBI Taxonomy" id="2803939"/>
    <lineage>
        <taxon>Bacteria</taxon>
        <taxon>Pseudomonadati</taxon>
        <taxon>Pseudomonadota</taxon>
        <taxon>Alphaproteobacteria</taxon>
        <taxon>Rhodobacterales</taxon>
        <taxon>Paracoccaceae</taxon>
        <taxon>Fuscibacter</taxon>
    </lineage>
</organism>
<feature type="binding site" evidence="5">
    <location>
        <begin position="182"/>
        <end position="185"/>
    </location>
    <ligand>
        <name>substrate</name>
    </ligand>
</feature>
<evidence type="ECO:0000256" key="2">
    <source>
        <dbReference type="ARBA" id="ARBA00022679"/>
    </source>
</evidence>
<dbReference type="HAMAP" id="MF_02126">
    <property type="entry name" value="RF_methyltr_PrmC"/>
    <property type="match status" value="1"/>
</dbReference>
<keyword evidence="9" id="KW-1185">Reference proteome</keyword>
<dbReference type="GO" id="GO:0003676">
    <property type="term" value="F:nucleic acid binding"/>
    <property type="evidence" value="ECO:0007669"/>
    <property type="project" value="InterPro"/>
</dbReference>
<dbReference type="PANTHER" id="PTHR18895:SF74">
    <property type="entry name" value="MTRF1L RELEASE FACTOR GLUTAMINE METHYLTRANSFERASE"/>
    <property type="match status" value="1"/>
</dbReference>
<dbReference type="PANTHER" id="PTHR18895">
    <property type="entry name" value="HEMK METHYLTRANSFERASE"/>
    <property type="match status" value="1"/>
</dbReference>
<dbReference type="InterPro" id="IPR002052">
    <property type="entry name" value="DNA_methylase_N6_adenine_CS"/>
</dbReference>
<dbReference type="InterPro" id="IPR007848">
    <property type="entry name" value="Small_mtfrase_dom"/>
</dbReference>
<evidence type="ECO:0000313" key="8">
    <source>
        <dbReference type="EMBL" id="MBL4928043.1"/>
    </source>
</evidence>
<dbReference type="Pfam" id="PF17827">
    <property type="entry name" value="PrmC_N"/>
    <property type="match status" value="1"/>
</dbReference>
<dbReference type="RefSeq" id="WP_202659246.1">
    <property type="nucleotide sequence ID" value="NZ_JAESVP010000003.1"/>
</dbReference>
<keyword evidence="1 5" id="KW-0489">Methyltransferase</keyword>
<accession>A0A8J7MTC9</accession>
<dbReference type="EC" id="2.1.1.297" evidence="5"/>
<gene>
    <name evidence="5 8" type="primary">prmC</name>
    <name evidence="8" type="ORF">JI744_07995</name>
</gene>
<dbReference type="CDD" id="cd02440">
    <property type="entry name" value="AdoMet_MTases"/>
    <property type="match status" value="1"/>
</dbReference>
<dbReference type="EMBL" id="JAESVP010000003">
    <property type="protein sequence ID" value="MBL4928043.1"/>
    <property type="molecule type" value="Genomic_DNA"/>
</dbReference>
<dbReference type="PROSITE" id="PS00092">
    <property type="entry name" value="N6_MTASE"/>
    <property type="match status" value="1"/>
</dbReference>
<comment type="caution">
    <text evidence="8">The sequence shown here is derived from an EMBL/GenBank/DDBJ whole genome shotgun (WGS) entry which is preliminary data.</text>
</comment>
<dbReference type="SUPFAM" id="SSF53335">
    <property type="entry name" value="S-adenosyl-L-methionine-dependent methyltransferases"/>
    <property type="match status" value="1"/>
</dbReference>
<dbReference type="Gene3D" id="1.10.8.10">
    <property type="entry name" value="DNA helicase RuvA subunit, C-terminal domain"/>
    <property type="match status" value="1"/>
</dbReference>
<feature type="binding site" evidence="5">
    <location>
        <position position="139"/>
    </location>
    <ligand>
        <name>S-adenosyl-L-methionine</name>
        <dbReference type="ChEBI" id="CHEBI:59789"/>
    </ligand>
</feature>
<dbReference type="GO" id="GO:0032259">
    <property type="term" value="P:methylation"/>
    <property type="evidence" value="ECO:0007669"/>
    <property type="project" value="UniProtKB-KW"/>
</dbReference>
<sequence length="285" mass="29984">MKGNEALRAAIPRLRDAGIEDAARDARLLLAHAMGLAPDRLTLHLPDPLTEGQHAAYEAAIAARAARQPVSQIIGQRLFWGRSFRVTRDTLDPRPETELLVAEALSRPFVKMADLGTGTGCILISCLLDMPMATGLGTDQSLAALEVAEGNARAHGLGNRARFRQADWFSGIADRFDLIVSNPPYIAADEMPALSPEVRNWEPLAALSPGGDGLAAYRTIALGAGARLMPGGRLLLEIGPTQGAAVLALLAAQGFQGLRILPDLDGRDRVVVAAAPGDAGHCGSA</sequence>
<evidence type="ECO:0000259" key="7">
    <source>
        <dbReference type="Pfam" id="PF17827"/>
    </source>
</evidence>
<name>A0A8J7MTC9_9RHOB</name>
<reference evidence="8" key="1">
    <citation type="submission" date="2021-01" db="EMBL/GenBank/DDBJ databases">
        <title>Genome seq and assembly of Tabrizicola sp. KVB23.</title>
        <authorList>
            <person name="Chhetri G."/>
        </authorList>
    </citation>
    <scope>NUCLEOTIDE SEQUENCE</scope>
    <source>
        <strain evidence="8">KVB23</strain>
    </source>
</reference>
<dbReference type="Proteomes" id="UP000619033">
    <property type="component" value="Unassembled WGS sequence"/>
</dbReference>
<keyword evidence="2 5" id="KW-0808">Transferase</keyword>
<evidence type="ECO:0000256" key="1">
    <source>
        <dbReference type="ARBA" id="ARBA00022603"/>
    </source>
</evidence>
<dbReference type="InterPro" id="IPR019874">
    <property type="entry name" value="RF_methyltr_PrmC"/>
</dbReference>
<feature type="domain" description="Methyltransferase small" evidence="6">
    <location>
        <begin position="97"/>
        <end position="188"/>
    </location>
</feature>
<dbReference type="InterPro" id="IPR029063">
    <property type="entry name" value="SAM-dependent_MTases_sf"/>
</dbReference>
<evidence type="ECO:0000313" key="9">
    <source>
        <dbReference type="Proteomes" id="UP000619033"/>
    </source>
</evidence>
<feature type="binding site" evidence="5">
    <location>
        <begin position="116"/>
        <end position="120"/>
    </location>
    <ligand>
        <name>S-adenosyl-L-methionine</name>
        <dbReference type="ChEBI" id="CHEBI:59789"/>
    </ligand>
</feature>
<feature type="domain" description="Release factor glutamine methyltransferase N-terminal" evidence="7">
    <location>
        <begin position="5"/>
        <end position="75"/>
    </location>
</feature>
<comment type="similarity">
    <text evidence="5">Belongs to the protein N5-glutamine methyltransferase family. PrmC subfamily.</text>
</comment>
<proteinExistence type="inferred from homology"/>
<dbReference type="InterPro" id="IPR050320">
    <property type="entry name" value="N5-glutamine_MTase"/>
</dbReference>
<feature type="binding site" evidence="5">
    <location>
        <position position="168"/>
    </location>
    <ligand>
        <name>S-adenosyl-L-methionine</name>
        <dbReference type="ChEBI" id="CHEBI:59789"/>
    </ligand>
</feature>
<comment type="catalytic activity">
    <reaction evidence="4 5">
        <text>L-glutaminyl-[peptide chain release factor] + S-adenosyl-L-methionine = N(5)-methyl-L-glutaminyl-[peptide chain release factor] + S-adenosyl-L-homocysteine + H(+)</text>
        <dbReference type="Rhea" id="RHEA:42896"/>
        <dbReference type="Rhea" id="RHEA-COMP:10271"/>
        <dbReference type="Rhea" id="RHEA-COMP:10272"/>
        <dbReference type="ChEBI" id="CHEBI:15378"/>
        <dbReference type="ChEBI" id="CHEBI:30011"/>
        <dbReference type="ChEBI" id="CHEBI:57856"/>
        <dbReference type="ChEBI" id="CHEBI:59789"/>
        <dbReference type="ChEBI" id="CHEBI:61891"/>
        <dbReference type="EC" id="2.1.1.297"/>
    </reaction>
</comment>
<comment type="function">
    <text evidence="5">Methylates the class 1 translation termination release factors RF1/PrfA and RF2/PrfB on the glutamine residue of the universally conserved GGQ motif.</text>
</comment>
<evidence type="ECO:0000256" key="4">
    <source>
        <dbReference type="ARBA" id="ARBA00048391"/>
    </source>
</evidence>
<dbReference type="InterPro" id="IPR040758">
    <property type="entry name" value="PrmC_N"/>
</dbReference>
<dbReference type="InterPro" id="IPR004556">
    <property type="entry name" value="HemK-like"/>
</dbReference>
<dbReference type="Gene3D" id="3.40.50.150">
    <property type="entry name" value="Vaccinia Virus protein VP39"/>
    <property type="match status" value="1"/>
</dbReference>
<evidence type="ECO:0000256" key="3">
    <source>
        <dbReference type="ARBA" id="ARBA00022691"/>
    </source>
</evidence>
<feature type="binding site" evidence="5">
    <location>
        <position position="182"/>
    </location>
    <ligand>
        <name>S-adenosyl-L-methionine</name>
        <dbReference type="ChEBI" id="CHEBI:59789"/>
    </ligand>
</feature>
<keyword evidence="3 5" id="KW-0949">S-adenosyl-L-methionine</keyword>
<dbReference type="GO" id="GO:0102559">
    <property type="term" value="F:peptide chain release factor N(5)-glutamine methyltransferase activity"/>
    <property type="evidence" value="ECO:0007669"/>
    <property type="project" value="UniProtKB-EC"/>
</dbReference>